<evidence type="ECO:0008006" key="5">
    <source>
        <dbReference type="Google" id="ProtNLM"/>
    </source>
</evidence>
<reference evidence="3 4" key="1">
    <citation type="submission" date="2024-09" db="EMBL/GenBank/DDBJ databases">
        <authorList>
            <person name="Sun Q."/>
            <person name="Mori K."/>
        </authorList>
    </citation>
    <scope>NUCLEOTIDE SEQUENCE [LARGE SCALE GENOMIC DNA]</scope>
    <source>
        <strain evidence="3 4">TBRC 0563</strain>
    </source>
</reference>
<dbReference type="RefSeq" id="WP_378199857.1">
    <property type="nucleotide sequence ID" value="NZ_JBHLZP010000071.1"/>
</dbReference>
<comment type="caution">
    <text evidence="3">The sequence shown here is derived from an EMBL/GenBank/DDBJ whole genome shotgun (WGS) entry which is preliminary data.</text>
</comment>
<keyword evidence="4" id="KW-1185">Reference proteome</keyword>
<evidence type="ECO:0000313" key="4">
    <source>
        <dbReference type="Proteomes" id="UP001589627"/>
    </source>
</evidence>
<evidence type="ECO:0000313" key="3">
    <source>
        <dbReference type="EMBL" id="MFB9833025.1"/>
    </source>
</evidence>
<name>A0ABV5YDB0_9ACTN</name>
<sequence>MTRLLGLMPLTALLAGAVSAVSSPAAGDTGSPGRFGIRLVDAPVARRHDPRARTGIVDHLAPGTTIRRRVEVVNMSRTPQNIQLYAAAAAITNHKFTVSPDRTPNELSRWISPGESAVTIPPWEHRTTRITINVPPTASKGERYAVIWASDTAPPDSRHNIGATNRVGIPVYLDVGPGGEPPSDMRIERLTPARAKDGRPEIVAQLHNTGGRALTISGTLWLSDGPGGLRAGPYAAERGVALAPGESAPVAVILDRRLPKGPWKARLTLQSGMLTRTVSAPVTFPDSGIGRAILLASATRAYAIPAAAGLLFAGATTFLVYRRRRRSRR</sequence>
<keyword evidence="1" id="KW-1133">Transmembrane helix</keyword>
<keyword evidence="1" id="KW-0812">Transmembrane</keyword>
<organism evidence="3 4">
    <name type="scientific">Actinoallomurus acaciae</name>
    <dbReference type="NCBI Taxonomy" id="502577"/>
    <lineage>
        <taxon>Bacteria</taxon>
        <taxon>Bacillati</taxon>
        <taxon>Actinomycetota</taxon>
        <taxon>Actinomycetes</taxon>
        <taxon>Streptosporangiales</taxon>
        <taxon>Thermomonosporaceae</taxon>
        <taxon>Actinoallomurus</taxon>
    </lineage>
</organism>
<feature type="chain" id="PRO_5046319366" description="Peptidase" evidence="2">
    <location>
        <begin position="21"/>
        <end position="329"/>
    </location>
</feature>
<protein>
    <recommendedName>
        <fullName evidence="5">Peptidase</fullName>
    </recommendedName>
</protein>
<evidence type="ECO:0000256" key="1">
    <source>
        <dbReference type="SAM" id="Phobius"/>
    </source>
</evidence>
<proteinExistence type="predicted"/>
<accession>A0ABV5YDB0</accession>
<evidence type="ECO:0000256" key="2">
    <source>
        <dbReference type="SAM" id="SignalP"/>
    </source>
</evidence>
<dbReference type="Proteomes" id="UP001589627">
    <property type="component" value="Unassembled WGS sequence"/>
</dbReference>
<gene>
    <name evidence="3" type="ORF">ACFFNX_12590</name>
</gene>
<feature type="transmembrane region" description="Helical" evidence="1">
    <location>
        <begin position="301"/>
        <end position="321"/>
    </location>
</feature>
<feature type="signal peptide" evidence="2">
    <location>
        <begin position="1"/>
        <end position="20"/>
    </location>
</feature>
<keyword evidence="1" id="KW-0472">Membrane</keyword>
<dbReference type="EMBL" id="JBHLZP010000071">
    <property type="protein sequence ID" value="MFB9833025.1"/>
    <property type="molecule type" value="Genomic_DNA"/>
</dbReference>
<keyword evidence="2" id="KW-0732">Signal</keyword>